<gene>
    <name evidence="1" type="ORF">PanWU01x14_342900</name>
</gene>
<dbReference type="AlphaFoldDB" id="A0A2P5ADJ5"/>
<name>A0A2P5ADJ5_PARAD</name>
<dbReference type="Proteomes" id="UP000237105">
    <property type="component" value="Unassembled WGS sequence"/>
</dbReference>
<proteinExistence type="predicted"/>
<evidence type="ECO:0000313" key="2">
    <source>
        <dbReference type="Proteomes" id="UP000237105"/>
    </source>
</evidence>
<accession>A0A2P5ADJ5</accession>
<evidence type="ECO:0000313" key="1">
    <source>
        <dbReference type="EMBL" id="PON34624.1"/>
    </source>
</evidence>
<sequence length="105" mass="11893">PLHKILTVVRSVHVIIKQRKQTTVCYFLLNCMAMMHVHQSAYALSVVNSTKTKLQQLHSKGKKKKKEMVLNFFLIQLGSTPQTMSTNHKTCFSLGHKGPPYIASL</sequence>
<dbReference type="EMBL" id="JXTB01000650">
    <property type="protein sequence ID" value="PON34624.1"/>
    <property type="molecule type" value="Genomic_DNA"/>
</dbReference>
<protein>
    <submittedName>
        <fullName evidence="1">Uncharacterized protein</fullName>
    </submittedName>
</protein>
<organism evidence="1 2">
    <name type="scientific">Parasponia andersonii</name>
    <name type="common">Sponia andersonii</name>
    <dbReference type="NCBI Taxonomy" id="3476"/>
    <lineage>
        <taxon>Eukaryota</taxon>
        <taxon>Viridiplantae</taxon>
        <taxon>Streptophyta</taxon>
        <taxon>Embryophyta</taxon>
        <taxon>Tracheophyta</taxon>
        <taxon>Spermatophyta</taxon>
        <taxon>Magnoliopsida</taxon>
        <taxon>eudicotyledons</taxon>
        <taxon>Gunneridae</taxon>
        <taxon>Pentapetalae</taxon>
        <taxon>rosids</taxon>
        <taxon>fabids</taxon>
        <taxon>Rosales</taxon>
        <taxon>Cannabaceae</taxon>
        <taxon>Parasponia</taxon>
    </lineage>
</organism>
<keyword evidence="2" id="KW-1185">Reference proteome</keyword>
<dbReference type="OrthoDB" id="10500859at2759"/>
<comment type="caution">
    <text evidence="1">The sequence shown here is derived from an EMBL/GenBank/DDBJ whole genome shotgun (WGS) entry which is preliminary data.</text>
</comment>
<feature type="non-terminal residue" evidence="1">
    <location>
        <position position="1"/>
    </location>
</feature>
<reference evidence="2" key="1">
    <citation type="submission" date="2016-06" db="EMBL/GenBank/DDBJ databases">
        <title>Parallel loss of symbiosis genes in relatives of nitrogen-fixing non-legume Parasponia.</title>
        <authorList>
            <person name="Van Velzen R."/>
            <person name="Holmer R."/>
            <person name="Bu F."/>
            <person name="Rutten L."/>
            <person name="Van Zeijl A."/>
            <person name="Liu W."/>
            <person name="Santuari L."/>
            <person name="Cao Q."/>
            <person name="Sharma T."/>
            <person name="Shen D."/>
            <person name="Roswanjaya Y."/>
            <person name="Wardhani T."/>
            <person name="Kalhor M.S."/>
            <person name="Jansen J."/>
            <person name="Van den Hoogen J."/>
            <person name="Gungor B."/>
            <person name="Hartog M."/>
            <person name="Hontelez J."/>
            <person name="Verver J."/>
            <person name="Yang W.-C."/>
            <person name="Schijlen E."/>
            <person name="Repin R."/>
            <person name="Schilthuizen M."/>
            <person name="Schranz E."/>
            <person name="Heidstra R."/>
            <person name="Miyata K."/>
            <person name="Fedorova E."/>
            <person name="Kohlen W."/>
            <person name="Bisseling T."/>
            <person name="Smit S."/>
            <person name="Geurts R."/>
        </authorList>
    </citation>
    <scope>NUCLEOTIDE SEQUENCE [LARGE SCALE GENOMIC DNA]</scope>
    <source>
        <strain evidence="2">cv. WU1-14</strain>
    </source>
</reference>